<dbReference type="FunFam" id="3.30.565.10:FF:000006">
    <property type="entry name" value="Sensor histidine kinase WalK"/>
    <property type="match status" value="1"/>
</dbReference>
<evidence type="ECO:0000256" key="3">
    <source>
        <dbReference type="ARBA" id="ARBA00022553"/>
    </source>
</evidence>
<dbReference type="Proteomes" id="UP000031433">
    <property type="component" value="Unassembled WGS sequence"/>
</dbReference>
<dbReference type="InterPro" id="IPR000014">
    <property type="entry name" value="PAS"/>
</dbReference>
<name>A0A0C1TXV1_9BACT</name>
<dbReference type="EMBL" id="JXBL01000001">
    <property type="protein sequence ID" value="KIE44188.1"/>
    <property type="molecule type" value="Genomic_DNA"/>
</dbReference>
<dbReference type="SUPFAM" id="SSF47384">
    <property type="entry name" value="Homodimeric domain of signal transducing histidine kinase"/>
    <property type="match status" value="1"/>
</dbReference>
<dbReference type="InterPro" id="IPR035965">
    <property type="entry name" value="PAS-like_dom_sf"/>
</dbReference>
<evidence type="ECO:0000259" key="8">
    <source>
        <dbReference type="PROSITE" id="PS50109"/>
    </source>
</evidence>
<gene>
    <name evidence="10" type="ORF">SE37_09695</name>
</gene>
<dbReference type="SUPFAM" id="SSF55785">
    <property type="entry name" value="PYP-like sensor domain (PAS domain)"/>
    <property type="match status" value="1"/>
</dbReference>
<dbReference type="InterPro" id="IPR003661">
    <property type="entry name" value="HisK_dim/P_dom"/>
</dbReference>
<dbReference type="GO" id="GO:0016020">
    <property type="term" value="C:membrane"/>
    <property type="evidence" value="ECO:0007669"/>
    <property type="project" value="UniProtKB-SubCell"/>
</dbReference>
<dbReference type="Gene3D" id="3.30.565.10">
    <property type="entry name" value="Histidine kinase-like ATPase, C-terminal domain"/>
    <property type="match status" value="1"/>
</dbReference>
<protein>
    <recommendedName>
        <fullName evidence="2">histidine kinase</fullName>
        <ecNumber evidence="2">2.7.13.3</ecNumber>
    </recommendedName>
</protein>
<evidence type="ECO:0000256" key="6">
    <source>
        <dbReference type="ARBA" id="ARBA00023136"/>
    </source>
</evidence>
<evidence type="ECO:0000256" key="5">
    <source>
        <dbReference type="ARBA" id="ARBA00022777"/>
    </source>
</evidence>
<dbReference type="NCBIfam" id="TIGR00229">
    <property type="entry name" value="sensory_box"/>
    <property type="match status" value="1"/>
</dbReference>
<dbReference type="InterPro" id="IPR036890">
    <property type="entry name" value="HATPase_C_sf"/>
</dbReference>
<feature type="domain" description="PAC" evidence="9">
    <location>
        <begin position="160"/>
        <end position="216"/>
    </location>
</feature>
<dbReference type="InterPro" id="IPR003594">
    <property type="entry name" value="HATPase_dom"/>
</dbReference>
<keyword evidence="5 10" id="KW-0418">Kinase</keyword>
<dbReference type="EC" id="2.7.13.3" evidence="2"/>
<evidence type="ECO:0000256" key="1">
    <source>
        <dbReference type="ARBA" id="ARBA00000085"/>
    </source>
</evidence>
<dbReference type="Gene3D" id="3.30.450.20">
    <property type="entry name" value="PAS domain"/>
    <property type="match status" value="1"/>
</dbReference>
<dbReference type="GO" id="GO:0030295">
    <property type="term" value="F:protein kinase activator activity"/>
    <property type="evidence" value="ECO:0007669"/>
    <property type="project" value="TreeGrafter"/>
</dbReference>
<proteinExistence type="predicted"/>
<accession>A0A0C1TXV1</accession>
<reference evidence="10 11" key="1">
    <citation type="submission" date="2015-01" db="EMBL/GenBank/DDBJ databases">
        <title>Genome sequence of the anaerobic bacterium Geobacter soli GSS01, a dissimilatory Fe(III) reducer from soil.</title>
        <authorList>
            <person name="Yang G."/>
            <person name="Zhou S."/>
        </authorList>
    </citation>
    <scope>NUCLEOTIDE SEQUENCE [LARGE SCALE GENOMIC DNA]</scope>
    <source>
        <strain evidence="10 11">GSS01</strain>
    </source>
</reference>
<dbReference type="InterPro" id="IPR004358">
    <property type="entry name" value="Sig_transdc_His_kin-like_C"/>
</dbReference>
<keyword evidence="6 7" id="KW-0472">Membrane</keyword>
<dbReference type="GO" id="GO:0000155">
    <property type="term" value="F:phosphorelay sensor kinase activity"/>
    <property type="evidence" value="ECO:0007669"/>
    <property type="project" value="InterPro"/>
</dbReference>
<dbReference type="PROSITE" id="PS50109">
    <property type="entry name" value="HIS_KIN"/>
    <property type="match status" value="1"/>
</dbReference>
<evidence type="ECO:0000313" key="11">
    <source>
        <dbReference type="Proteomes" id="UP000031433"/>
    </source>
</evidence>
<organism evidence="10 11">
    <name type="scientific">Geobacter soli</name>
    <dbReference type="NCBI Taxonomy" id="1510391"/>
    <lineage>
        <taxon>Bacteria</taxon>
        <taxon>Pseudomonadati</taxon>
        <taxon>Thermodesulfobacteriota</taxon>
        <taxon>Desulfuromonadia</taxon>
        <taxon>Geobacterales</taxon>
        <taxon>Geobacteraceae</taxon>
        <taxon>Geobacter</taxon>
    </lineage>
</organism>
<dbReference type="Pfam" id="PF00512">
    <property type="entry name" value="HisKA"/>
    <property type="match status" value="1"/>
</dbReference>
<dbReference type="GO" id="GO:0000156">
    <property type="term" value="F:phosphorelay response regulator activity"/>
    <property type="evidence" value="ECO:0007669"/>
    <property type="project" value="TreeGrafter"/>
</dbReference>
<dbReference type="PANTHER" id="PTHR42878:SF15">
    <property type="entry name" value="BACTERIOPHYTOCHROME"/>
    <property type="match status" value="1"/>
</dbReference>
<dbReference type="Gene3D" id="1.10.287.130">
    <property type="match status" value="1"/>
</dbReference>
<keyword evidence="7" id="KW-1133">Transmembrane helix</keyword>
<dbReference type="InterPro" id="IPR005467">
    <property type="entry name" value="His_kinase_dom"/>
</dbReference>
<dbReference type="InterPro" id="IPR000700">
    <property type="entry name" value="PAS-assoc_C"/>
</dbReference>
<evidence type="ECO:0000256" key="7">
    <source>
        <dbReference type="SAM" id="Phobius"/>
    </source>
</evidence>
<dbReference type="InterPro" id="IPR013656">
    <property type="entry name" value="PAS_4"/>
</dbReference>
<dbReference type="Pfam" id="PF08448">
    <property type="entry name" value="PAS_4"/>
    <property type="match status" value="1"/>
</dbReference>
<evidence type="ECO:0000313" key="10">
    <source>
        <dbReference type="EMBL" id="KIE44188.1"/>
    </source>
</evidence>
<dbReference type="Pfam" id="PF02518">
    <property type="entry name" value="HATPase_c"/>
    <property type="match status" value="1"/>
</dbReference>
<evidence type="ECO:0000256" key="4">
    <source>
        <dbReference type="ARBA" id="ARBA00022679"/>
    </source>
</evidence>
<dbReference type="InterPro" id="IPR036097">
    <property type="entry name" value="HisK_dim/P_sf"/>
</dbReference>
<keyword evidence="4" id="KW-0808">Transferase</keyword>
<feature type="transmembrane region" description="Helical" evidence="7">
    <location>
        <begin position="47"/>
        <end position="72"/>
    </location>
</feature>
<dbReference type="PRINTS" id="PR00344">
    <property type="entry name" value="BCTRLSENSOR"/>
</dbReference>
<dbReference type="SMART" id="SM00387">
    <property type="entry name" value="HATPase_c"/>
    <property type="match status" value="1"/>
</dbReference>
<feature type="domain" description="Histidine kinase" evidence="8">
    <location>
        <begin position="241"/>
        <end position="452"/>
    </location>
</feature>
<keyword evidence="11" id="KW-1185">Reference proteome</keyword>
<dbReference type="AlphaFoldDB" id="A0A0C1TXV1"/>
<comment type="caution">
    <text evidence="10">The sequence shown here is derived from an EMBL/GenBank/DDBJ whole genome shotgun (WGS) entry which is preliminary data.</text>
</comment>
<dbReference type="InterPro" id="IPR050351">
    <property type="entry name" value="BphY/WalK/GraS-like"/>
</dbReference>
<dbReference type="GO" id="GO:0007234">
    <property type="term" value="P:osmosensory signaling via phosphorelay pathway"/>
    <property type="evidence" value="ECO:0007669"/>
    <property type="project" value="TreeGrafter"/>
</dbReference>
<dbReference type="PANTHER" id="PTHR42878">
    <property type="entry name" value="TWO-COMPONENT HISTIDINE KINASE"/>
    <property type="match status" value="1"/>
</dbReference>
<keyword evidence="3" id="KW-0597">Phosphoprotein</keyword>
<keyword evidence="7" id="KW-0812">Transmembrane</keyword>
<comment type="catalytic activity">
    <reaction evidence="1">
        <text>ATP + protein L-histidine = ADP + protein N-phospho-L-histidine.</text>
        <dbReference type="EC" id="2.7.13.3"/>
    </reaction>
</comment>
<evidence type="ECO:0000256" key="2">
    <source>
        <dbReference type="ARBA" id="ARBA00012438"/>
    </source>
</evidence>
<dbReference type="SMART" id="SM00388">
    <property type="entry name" value="HisKA"/>
    <property type="match status" value="1"/>
</dbReference>
<dbReference type="CDD" id="cd00082">
    <property type="entry name" value="HisKA"/>
    <property type="match status" value="1"/>
</dbReference>
<dbReference type="SUPFAM" id="SSF55874">
    <property type="entry name" value="ATPase domain of HSP90 chaperone/DNA topoisomerase II/histidine kinase"/>
    <property type="match status" value="1"/>
</dbReference>
<sequence length="452" mass="49936">MKTMNVPLKNGTESIIVTALMALTAFWFVDAVIDAVIPQVECECGHLHVPALLASLFHLIPLIAQLLLIIFVRRLFRERRLLVRELEAAAAAALDEKARTDAVIAAVGDGVCMLDRDFRIVYQNRAHERLIGEHGGELCSEAYGEDPDTCGDCPMARTMETGEVRAGTRRLTSRGETRFLEITFSPVRNASGEIVAGVEVVRDVTERRHNEEEIRSLNATLERRARDLAANNRELEAFSHSLSHDLSAPLTKISCAVEALRELYGERMGDEGRFLLSCISEGGAQMEDLMDALLVLSRVSRKELRRETVDMGAMVSQLALDLRRSDPARRVDFVISPELTAEGDPSLLRVALQNLLSNAWKFTRNVDGGRIEFGSIDRNGERVFYLRDNGAGFDMGAVGRIFEVFQRLHDEGLFPGTGVGLATVQRVIERHGGTVTAHGVQGHGATFTFTLP</sequence>
<evidence type="ECO:0000259" key="9">
    <source>
        <dbReference type="PROSITE" id="PS50113"/>
    </source>
</evidence>
<dbReference type="PROSITE" id="PS50113">
    <property type="entry name" value="PAC"/>
    <property type="match status" value="1"/>
</dbReference>